<evidence type="ECO:0000256" key="1">
    <source>
        <dbReference type="SAM" id="MobiDB-lite"/>
    </source>
</evidence>
<keyword evidence="4" id="KW-1185">Reference proteome</keyword>
<sequence>MAAQDLEKLVVQLSADIRKYENALTRAQGVTNQRARAIETRFARMNKTINSGASAAAIGVGKAFALVGGVQGFKSLSDAATGIDNALKVAGLSGAELESVYQQLYAAATKNAAPIETLVTMYGRLALVQKELGVSQQDLVSFSGNIALALRVGGSSAQEASGALLQLSQSLGGGVVRAEEFNSVLEGAPTILQAAAAGIKEAGGSVSKLRQIMLDGKLSSKALFDGFQAGAPILEQKAAGAVYTIDQRIGNLRTSLVNAARDFNQSAAAGETFGSAIDQVAQFINGINFDSLIGQLKGVIAELNAGIATANGFGQAIGRLSGLENVGSFLTGGSGKKEFFGGALTITSTKAITDRINSAFEGEIDQVSGLTADAIKNSVLGKPGGLPVRTTDKGARLPPAILPITLDDPEYVVPGSGNPPGKGGGSGKGHDSYQSEIDSIKERTAALQAETAAQATVNPLIDDYGAAQARAQTASDLFTAAQKSGTAAGKELADVQQLLSGNFANLSPAARQQAEAMLALADGYAKATAESQRLAASQDQMRDAAQQFADAGKDVTKGFISDLMDGKSAADALGGALKKVADILLDQVLDAIFQVKGAGGSGGGGLGGLFSSIFGGGSSFPAAPSVGLFADGGYTGPGGKHSPAGVVHKGEVVWSQADIRRAGGVAAVEAMRRGVAGYANGGPVGMRAPSLPSIRRGGGQNVSVRSEVEVSVSDSGELRAYVKRTSAETAEGVSRQHIAKFSEKDLPNRFTQIEGNRRKR</sequence>
<feature type="region of interest" description="Disordered" evidence="1">
    <location>
        <begin position="736"/>
        <end position="760"/>
    </location>
</feature>
<dbReference type="AlphaFoldDB" id="A0A561QSD8"/>
<dbReference type="InterPro" id="IPR013491">
    <property type="entry name" value="Tape_meas_N"/>
</dbReference>
<accession>A0A561QSD8</accession>
<name>A0A561QSD8_9HYPH</name>
<feature type="compositionally biased region" description="Gly residues" evidence="1">
    <location>
        <begin position="418"/>
        <end position="427"/>
    </location>
</feature>
<organism evidence="3 4">
    <name type="scientific">Neorhizobium alkalisoli</name>
    <dbReference type="NCBI Taxonomy" id="528178"/>
    <lineage>
        <taxon>Bacteria</taxon>
        <taxon>Pseudomonadati</taxon>
        <taxon>Pseudomonadota</taxon>
        <taxon>Alphaproteobacteria</taxon>
        <taxon>Hyphomicrobiales</taxon>
        <taxon>Rhizobiaceae</taxon>
        <taxon>Rhizobium/Agrobacterium group</taxon>
        <taxon>Neorhizobium</taxon>
    </lineage>
</organism>
<feature type="region of interest" description="Disordered" evidence="1">
    <location>
        <begin position="408"/>
        <end position="433"/>
    </location>
</feature>
<feature type="domain" description="Tape measure protein N-terminal" evidence="2">
    <location>
        <begin position="74"/>
        <end position="265"/>
    </location>
</feature>
<evidence type="ECO:0000313" key="4">
    <source>
        <dbReference type="Proteomes" id="UP000320653"/>
    </source>
</evidence>
<dbReference type="Pfam" id="PF20155">
    <property type="entry name" value="TMP_3"/>
    <property type="match status" value="1"/>
</dbReference>
<dbReference type="NCBIfam" id="TIGR02675">
    <property type="entry name" value="tape_meas_nterm"/>
    <property type="match status" value="1"/>
</dbReference>
<dbReference type="OrthoDB" id="38641at2"/>
<protein>
    <submittedName>
        <fullName evidence="3">Tape measure domain-containing protein</fullName>
    </submittedName>
</protein>
<dbReference type="EMBL" id="VIWP01000004">
    <property type="protein sequence ID" value="TWF53301.1"/>
    <property type="molecule type" value="Genomic_DNA"/>
</dbReference>
<proteinExistence type="predicted"/>
<evidence type="ECO:0000259" key="2">
    <source>
        <dbReference type="Pfam" id="PF20155"/>
    </source>
</evidence>
<reference evidence="3 4" key="1">
    <citation type="submission" date="2019-06" db="EMBL/GenBank/DDBJ databases">
        <title>Sorghum-associated microbial communities from plants grown in Nebraska, USA.</title>
        <authorList>
            <person name="Schachtman D."/>
        </authorList>
    </citation>
    <scope>NUCLEOTIDE SEQUENCE [LARGE SCALE GENOMIC DNA]</scope>
    <source>
        <strain evidence="3 4">1225</strain>
    </source>
</reference>
<gene>
    <name evidence="3" type="ORF">FHW37_104580</name>
</gene>
<dbReference type="RefSeq" id="WP_145639016.1">
    <property type="nucleotide sequence ID" value="NZ_VIWP01000004.1"/>
</dbReference>
<comment type="caution">
    <text evidence="3">The sequence shown here is derived from an EMBL/GenBank/DDBJ whole genome shotgun (WGS) entry which is preliminary data.</text>
</comment>
<dbReference type="Proteomes" id="UP000320653">
    <property type="component" value="Unassembled WGS sequence"/>
</dbReference>
<evidence type="ECO:0000313" key="3">
    <source>
        <dbReference type="EMBL" id="TWF53301.1"/>
    </source>
</evidence>